<evidence type="ECO:0000313" key="10">
    <source>
        <dbReference type="EMBL" id="MEL4457256.1"/>
    </source>
</evidence>
<evidence type="ECO:0000256" key="7">
    <source>
        <dbReference type="PROSITE-ProRule" id="PRU01091"/>
    </source>
</evidence>
<comment type="caution">
    <text evidence="10">The sequence shown here is derived from an EMBL/GenBank/DDBJ whole genome shotgun (WGS) entry which is preliminary data.</text>
</comment>
<keyword evidence="3" id="KW-0805">Transcription regulation</keyword>
<dbReference type="InterPro" id="IPR001867">
    <property type="entry name" value="OmpR/PhoB-type_DNA-bd"/>
</dbReference>
<dbReference type="PANTHER" id="PTHR48111:SF22">
    <property type="entry name" value="REGULATOR OF RPOS"/>
    <property type="match status" value="1"/>
</dbReference>
<keyword evidence="5" id="KW-0804">Transcription</keyword>
<keyword evidence="2" id="KW-0902">Two-component regulatory system</keyword>
<evidence type="ECO:0000259" key="9">
    <source>
        <dbReference type="PROSITE" id="PS51755"/>
    </source>
</evidence>
<dbReference type="CDD" id="cd00383">
    <property type="entry name" value="trans_reg_C"/>
    <property type="match status" value="1"/>
</dbReference>
<accession>A0ABU9L6H2</accession>
<evidence type="ECO:0000313" key="11">
    <source>
        <dbReference type="Proteomes" id="UP001474120"/>
    </source>
</evidence>
<evidence type="ECO:0000256" key="3">
    <source>
        <dbReference type="ARBA" id="ARBA00023015"/>
    </source>
</evidence>
<sequence>MKLLIVEDELELLNATTDYLEKEDFVCETAPNFFEAEDKLISYKYDVVILDINLPDGNGLDLLKFIKEKSPETGVLIVSAKDSLDDRLKGLDLGADDYITKPFHLAELNSRVNSLLRRRKFEGSNNIVYQEIEIDPVAKQAIVNEVTLDLTKKEYFLLLYFITNKNRVLTKEAIAEHLWGDNIDMVDNFDFIYTHMRNLRKKLKKSGANDYLQTIYGLGYKFGE</sequence>
<dbReference type="InterPro" id="IPR001789">
    <property type="entry name" value="Sig_transdc_resp-reg_receiver"/>
</dbReference>
<dbReference type="Gene3D" id="3.40.50.2300">
    <property type="match status" value="1"/>
</dbReference>
<feature type="DNA-binding region" description="OmpR/PhoB-type" evidence="7">
    <location>
        <begin position="124"/>
        <end position="224"/>
    </location>
</feature>
<gene>
    <name evidence="10" type="ORF">AABB81_15220</name>
</gene>
<dbReference type="RefSeq" id="WP_342161419.1">
    <property type="nucleotide sequence ID" value="NZ_JBCDNA010000003.1"/>
</dbReference>
<feature type="domain" description="OmpR/PhoB-type" evidence="9">
    <location>
        <begin position="124"/>
        <end position="224"/>
    </location>
</feature>
<dbReference type="EMBL" id="JBCDNA010000003">
    <property type="protein sequence ID" value="MEL4457256.1"/>
    <property type="molecule type" value="Genomic_DNA"/>
</dbReference>
<protein>
    <submittedName>
        <fullName evidence="10">Response regulator transcription factor</fullName>
    </submittedName>
</protein>
<feature type="domain" description="Response regulatory" evidence="8">
    <location>
        <begin position="2"/>
        <end position="116"/>
    </location>
</feature>
<dbReference type="Gene3D" id="1.10.10.10">
    <property type="entry name" value="Winged helix-like DNA-binding domain superfamily/Winged helix DNA-binding domain"/>
    <property type="match status" value="1"/>
</dbReference>
<keyword evidence="1 6" id="KW-0597">Phosphoprotein</keyword>
<dbReference type="SMART" id="SM00448">
    <property type="entry name" value="REC"/>
    <property type="match status" value="1"/>
</dbReference>
<keyword evidence="11" id="KW-1185">Reference proteome</keyword>
<evidence type="ECO:0000256" key="2">
    <source>
        <dbReference type="ARBA" id="ARBA00023012"/>
    </source>
</evidence>
<dbReference type="InterPro" id="IPR036388">
    <property type="entry name" value="WH-like_DNA-bd_sf"/>
</dbReference>
<organism evidence="10 11">
    <name type="scientific">Lutimonas vermicola</name>
    <dbReference type="NCBI Taxonomy" id="414288"/>
    <lineage>
        <taxon>Bacteria</taxon>
        <taxon>Pseudomonadati</taxon>
        <taxon>Bacteroidota</taxon>
        <taxon>Flavobacteriia</taxon>
        <taxon>Flavobacteriales</taxon>
        <taxon>Flavobacteriaceae</taxon>
        <taxon>Lutimonas</taxon>
    </lineage>
</organism>
<evidence type="ECO:0000256" key="5">
    <source>
        <dbReference type="ARBA" id="ARBA00023163"/>
    </source>
</evidence>
<name>A0ABU9L6H2_9FLAO</name>
<evidence type="ECO:0000256" key="4">
    <source>
        <dbReference type="ARBA" id="ARBA00023125"/>
    </source>
</evidence>
<evidence type="ECO:0000256" key="1">
    <source>
        <dbReference type="ARBA" id="ARBA00022553"/>
    </source>
</evidence>
<feature type="modified residue" description="4-aspartylphosphate" evidence="6">
    <location>
        <position position="51"/>
    </location>
</feature>
<dbReference type="Gene3D" id="6.10.250.690">
    <property type="match status" value="1"/>
</dbReference>
<keyword evidence="4 7" id="KW-0238">DNA-binding</keyword>
<proteinExistence type="predicted"/>
<dbReference type="SUPFAM" id="SSF52172">
    <property type="entry name" value="CheY-like"/>
    <property type="match status" value="1"/>
</dbReference>
<dbReference type="PANTHER" id="PTHR48111">
    <property type="entry name" value="REGULATOR OF RPOS"/>
    <property type="match status" value="1"/>
</dbReference>
<dbReference type="SMART" id="SM00862">
    <property type="entry name" value="Trans_reg_C"/>
    <property type="match status" value="1"/>
</dbReference>
<evidence type="ECO:0000259" key="8">
    <source>
        <dbReference type="PROSITE" id="PS50110"/>
    </source>
</evidence>
<dbReference type="Pfam" id="PF00486">
    <property type="entry name" value="Trans_reg_C"/>
    <property type="match status" value="1"/>
</dbReference>
<dbReference type="Pfam" id="PF00072">
    <property type="entry name" value="Response_reg"/>
    <property type="match status" value="1"/>
</dbReference>
<dbReference type="InterPro" id="IPR011006">
    <property type="entry name" value="CheY-like_superfamily"/>
</dbReference>
<evidence type="ECO:0000256" key="6">
    <source>
        <dbReference type="PROSITE-ProRule" id="PRU00169"/>
    </source>
</evidence>
<dbReference type="InterPro" id="IPR039420">
    <property type="entry name" value="WalR-like"/>
</dbReference>
<dbReference type="PROSITE" id="PS51755">
    <property type="entry name" value="OMPR_PHOB"/>
    <property type="match status" value="1"/>
</dbReference>
<dbReference type="PROSITE" id="PS50110">
    <property type="entry name" value="RESPONSE_REGULATORY"/>
    <property type="match status" value="1"/>
</dbReference>
<dbReference type="Proteomes" id="UP001474120">
    <property type="component" value="Unassembled WGS sequence"/>
</dbReference>
<reference evidence="10 11" key="1">
    <citation type="submission" date="2024-04" db="EMBL/GenBank/DDBJ databases">
        <title>whole genome sequencing of Lutimonas vermicola strain IMCC1616.</title>
        <authorList>
            <person name="Bae S.S."/>
        </authorList>
    </citation>
    <scope>NUCLEOTIDE SEQUENCE [LARGE SCALE GENOMIC DNA]</scope>
    <source>
        <strain evidence="10 11">IMCC1616</strain>
    </source>
</reference>